<gene>
    <name evidence="2" type="ORF">SPRG_13620</name>
</gene>
<dbReference type="STRING" id="695850.A0A067BQN9"/>
<dbReference type="PANTHER" id="PTHR31701:SF2">
    <property type="entry name" value="ENDOPLASMIC RETICULUM MEMBRANE-ASSOCIATED RNA DEGRADATION PROTEIN"/>
    <property type="match status" value="1"/>
</dbReference>
<evidence type="ECO:0000313" key="2">
    <source>
        <dbReference type="EMBL" id="KDO20804.1"/>
    </source>
</evidence>
<proteinExistence type="predicted"/>
<reference evidence="2 3" key="1">
    <citation type="journal article" date="2013" name="PLoS Genet.">
        <title>Distinctive expansion of potential virulence genes in the genome of the oomycete fish pathogen Saprolegnia parasitica.</title>
        <authorList>
            <person name="Jiang R.H."/>
            <person name="de Bruijn I."/>
            <person name="Haas B.J."/>
            <person name="Belmonte R."/>
            <person name="Lobach L."/>
            <person name="Christie J."/>
            <person name="van den Ackerveken G."/>
            <person name="Bottin A."/>
            <person name="Bulone V."/>
            <person name="Diaz-Moreno S.M."/>
            <person name="Dumas B."/>
            <person name="Fan L."/>
            <person name="Gaulin E."/>
            <person name="Govers F."/>
            <person name="Grenville-Briggs L.J."/>
            <person name="Horner N.R."/>
            <person name="Levin J.Z."/>
            <person name="Mammella M."/>
            <person name="Meijer H.J."/>
            <person name="Morris P."/>
            <person name="Nusbaum C."/>
            <person name="Oome S."/>
            <person name="Phillips A.J."/>
            <person name="van Rooyen D."/>
            <person name="Rzeszutek E."/>
            <person name="Saraiva M."/>
            <person name="Secombes C.J."/>
            <person name="Seidl M.F."/>
            <person name="Snel B."/>
            <person name="Stassen J.H."/>
            <person name="Sykes S."/>
            <person name="Tripathy S."/>
            <person name="van den Berg H."/>
            <person name="Vega-Arreguin J.C."/>
            <person name="Wawra S."/>
            <person name="Young S.K."/>
            <person name="Zeng Q."/>
            <person name="Dieguez-Uribeondo J."/>
            <person name="Russ C."/>
            <person name="Tyler B.M."/>
            <person name="van West P."/>
        </authorList>
    </citation>
    <scope>NUCLEOTIDE SEQUENCE [LARGE SCALE GENOMIC DNA]</scope>
    <source>
        <strain evidence="2 3">CBS 223.65</strain>
    </source>
</reference>
<dbReference type="EMBL" id="KK583302">
    <property type="protein sequence ID" value="KDO20804.1"/>
    <property type="molecule type" value="Genomic_DNA"/>
</dbReference>
<sequence>MEQWYRPAVSPEVHAALYDGMARRLQLPANSDVVPSDYVLGAPLSWPAFVAAIRGSDAPGHGVDCAWTVALAVDRHLRAAPEATCERFEALVNGLPHGATLSPLVRTYWAHGHHYISFTLLVTVLERALYNTYARCNDGVKSNMILRDLLQSPELVQALPPGYLQLLRLLFFPSGLNLRNLVWHGFVAPMDLPGCFASLLLVLLVEPVLLDAASAHLVYASLPPFAPSTAPLCAATRNFVAAVDLDNVFAAASVQAKARQRLVQRAIDALQDGHALFSLFLSIPVLEYLVRCDFVRVNPSVPRGMAHAQLAEYYSTLDGFGQRSQHQVLLARTLFDSVPTLSSTTDDDRNRLYETLSPSALAASVDLFMCAAGPNVRAKLCHGEVDLSTLWVATPSGTTTIDISAALVLLLLLERLCPSDQLASVLRAYTSQFHPYAMLQTELGKTAAALASFGHQRRTVRFN</sequence>
<dbReference type="Proteomes" id="UP000030745">
    <property type="component" value="Unassembled WGS sequence"/>
</dbReference>
<feature type="domain" description="DUF4209" evidence="1">
    <location>
        <begin position="138"/>
        <end position="205"/>
    </location>
</feature>
<dbReference type="KEGG" id="spar:SPRG_13620"/>
<dbReference type="GeneID" id="24135486"/>
<organism evidence="2 3">
    <name type="scientific">Saprolegnia parasitica (strain CBS 223.65)</name>
    <dbReference type="NCBI Taxonomy" id="695850"/>
    <lineage>
        <taxon>Eukaryota</taxon>
        <taxon>Sar</taxon>
        <taxon>Stramenopiles</taxon>
        <taxon>Oomycota</taxon>
        <taxon>Saprolegniomycetes</taxon>
        <taxon>Saprolegniales</taxon>
        <taxon>Saprolegniaceae</taxon>
        <taxon>Saprolegnia</taxon>
    </lineage>
</organism>
<dbReference type="RefSeq" id="XP_012208463.1">
    <property type="nucleotide sequence ID" value="XM_012353073.1"/>
</dbReference>
<accession>A0A067BQN9</accession>
<dbReference type="InterPro" id="IPR039635">
    <property type="entry name" value="ERMARD"/>
</dbReference>
<dbReference type="PANTHER" id="PTHR31701">
    <property type="entry name" value="ENDOPLASMIC RETICULUM MEMBRANE-ASSOCIATED RNA DEGRADATION PROTEIN"/>
    <property type="match status" value="1"/>
</dbReference>
<protein>
    <recommendedName>
        <fullName evidence="1">DUF4209 domain-containing protein</fullName>
    </recommendedName>
</protein>
<keyword evidence="3" id="KW-1185">Reference proteome</keyword>
<evidence type="ECO:0000259" key="1">
    <source>
        <dbReference type="Pfam" id="PF13910"/>
    </source>
</evidence>
<dbReference type="Pfam" id="PF13910">
    <property type="entry name" value="DUF4209"/>
    <property type="match status" value="1"/>
</dbReference>
<dbReference type="VEuPathDB" id="FungiDB:SPRG_13620"/>
<dbReference type="InterPro" id="IPR025209">
    <property type="entry name" value="DUF4209"/>
</dbReference>
<evidence type="ECO:0000313" key="3">
    <source>
        <dbReference type="Proteomes" id="UP000030745"/>
    </source>
</evidence>
<dbReference type="AlphaFoldDB" id="A0A067BQN9"/>
<name>A0A067BQN9_SAPPC</name>
<dbReference type="OrthoDB" id="49386at2759"/>